<sequence length="204" mass="21825">MADRILVWTPTTHDTAFYLEEDYAPEALRLYAVNAPTLGDLVVDILEDGVSIMQGGSVTAKQMTKTNGKIFYGTYDGAFQEGELVSGTSGAGAEILESKPGELVVWHTTPKIQFAVGETITGASSTATATVDAWGAPQEYYTTESSPITSNARLEQGENLNEEAEDFGAQKPTLQTGSMVTLKILEYGGASNITVQLELEMVSN</sequence>
<dbReference type="EMBL" id="MT142822">
    <property type="protein sequence ID" value="QJA89087.1"/>
    <property type="molecule type" value="Genomic_DNA"/>
</dbReference>
<accession>A0A6M3L327</accession>
<evidence type="ECO:0000313" key="1">
    <source>
        <dbReference type="EMBL" id="QJA89087.1"/>
    </source>
</evidence>
<reference evidence="1" key="1">
    <citation type="submission" date="2020-03" db="EMBL/GenBank/DDBJ databases">
        <title>The deep terrestrial virosphere.</title>
        <authorList>
            <person name="Holmfeldt K."/>
            <person name="Nilsson E."/>
            <person name="Simone D."/>
            <person name="Lopez-Fernandez M."/>
            <person name="Wu X."/>
            <person name="de Brujin I."/>
            <person name="Lundin D."/>
            <person name="Andersson A."/>
            <person name="Bertilsson S."/>
            <person name="Dopson M."/>
        </authorList>
    </citation>
    <scope>NUCLEOTIDE SEQUENCE</scope>
    <source>
        <strain evidence="1">MM415B02610</strain>
    </source>
</reference>
<name>A0A6M3L327_9ZZZZ</name>
<proteinExistence type="predicted"/>
<dbReference type="AlphaFoldDB" id="A0A6M3L327"/>
<organism evidence="1">
    <name type="scientific">viral metagenome</name>
    <dbReference type="NCBI Taxonomy" id="1070528"/>
    <lineage>
        <taxon>unclassified sequences</taxon>
        <taxon>metagenomes</taxon>
        <taxon>organismal metagenomes</taxon>
    </lineage>
</organism>
<gene>
    <name evidence="1" type="ORF">MM415B02610_0011</name>
</gene>
<protein>
    <submittedName>
        <fullName evidence="1">Uncharacterized protein</fullName>
    </submittedName>
</protein>